<name>A0ABX1RZ98_9FLAO</name>
<dbReference type="Pfam" id="PF00027">
    <property type="entry name" value="cNMP_binding"/>
    <property type="match status" value="1"/>
</dbReference>
<gene>
    <name evidence="2" type="ORF">HHX25_15510</name>
</gene>
<organism evidence="2 3">
    <name type="scientific">Flavivirga algicola</name>
    <dbReference type="NCBI Taxonomy" id="2729136"/>
    <lineage>
        <taxon>Bacteria</taxon>
        <taxon>Pseudomonadati</taxon>
        <taxon>Bacteroidota</taxon>
        <taxon>Flavobacteriia</taxon>
        <taxon>Flavobacteriales</taxon>
        <taxon>Flavobacteriaceae</taxon>
        <taxon>Flavivirga</taxon>
    </lineage>
</organism>
<dbReference type="InterPro" id="IPR018490">
    <property type="entry name" value="cNMP-bd_dom_sf"/>
</dbReference>
<dbReference type="SUPFAM" id="SSF51206">
    <property type="entry name" value="cAMP-binding domain-like"/>
    <property type="match status" value="1"/>
</dbReference>
<evidence type="ECO:0000313" key="3">
    <source>
        <dbReference type="Proteomes" id="UP000746690"/>
    </source>
</evidence>
<evidence type="ECO:0000313" key="2">
    <source>
        <dbReference type="EMBL" id="NMH88921.1"/>
    </source>
</evidence>
<dbReference type="RefSeq" id="WP_169675392.1">
    <property type="nucleotide sequence ID" value="NZ_JABBHF010000009.1"/>
</dbReference>
<dbReference type="InterPro" id="IPR014710">
    <property type="entry name" value="RmlC-like_jellyroll"/>
</dbReference>
<dbReference type="InterPro" id="IPR000595">
    <property type="entry name" value="cNMP-bd_dom"/>
</dbReference>
<evidence type="ECO:0000259" key="1">
    <source>
        <dbReference type="PROSITE" id="PS50042"/>
    </source>
</evidence>
<keyword evidence="3" id="KW-1185">Reference proteome</keyword>
<reference evidence="2 3" key="1">
    <citation type="submission" date="2020-04" db="EMBL/GenBank/DDBJ databases">
        <title>A Flavivirga sp. nov.</title>
        <authorList>
            <person name="Sun X."/>
        </authorList>
    </citation>
    <scope>NUCLEOTIDE SEQUENCE [LARGE SCALE GENOMIC DNA]</scope>
    <source>
        <strain evidence="2 3">Y03</strain>
    </source>
</reference>
<dbReference type="EMBL" id="JABBHF010000009">
    <property type="protein sequence ID" value="NMH88921.1"/>
    <property type="molecule type" value="Genomic_DNA"/>
</dbReference>
<dbReference type="Proteomes" id="UP000746690">
    <property type="component" value="Unassembled WGS sequence"/>
</dbReference>
<comment type="caution">
    <text evidence="2">The sequence shown here is derived from an EMBL/GenBank/DDBJ whole genome shotgun (WGS) entry which is preliminary data.</text>
</comment>
<dbReference type="Gene3D" id="2.60.120.10">
    <property type="entry name" value="Jelly Rolls"/>
    <property type="match status" value="1"/>
</dbReference>
<sequence>MNEITKYISLSIPGLDKQTLDILEKSFVKKRKKKGDLLLNQGDLCKNLYFISDGICRSFSVKDDKEITTWFGFKNSFITSFTSFFSKEPSYESIEMLSDGVLYQISSHKFFNARIPSVQIEQVINHFNLLYTIQLEKRLFLIQTYSATEKYKQIITEEPHLIQHISNKQLASYLGITRETLSRIRSSIN</sequence>
<accession>A0ABX1RZ98</accession>
<proteinExistence type="predicted"/>
<feature type="domain" description="Cyclic nucleotide-binding" evidence="1">
    <location>
        <begin position="11"/>
        <end position="54"/>
    </location>
</feature>
<dbReference type="PROSITE" id="PS50042">
    <property type="entry name" value="CNMP_BINDING_3"/>
    <property type="match status" value="1"/>
</dbReference>
<protein>
    <submittedName>
        <fullName evidence="2">Crp/Fnr family transcriptional regulator</fullName>
    </submittedName>
</protein>